<reference evidence="1 2" key="1">
    <citation type="submission" date="2017-04" db="EMBL/GenBank/DDBJ databases">
        <title>Genomic insights into metabolism of Thermodesulfobium acidiphilum.</title>
        <authorList>
            <person name="Toshchakov S.V."/>
            <person name="Frolov E.N."/>
            <person name="Kublanov I.V."/>
            <person name="Samarov N.I."/>
            <person name="Novikov A."/>
            <person name="Lebedinsky A.V."/>
            <person name="Bonch-Osmolovskaya E.A."/>
            <person name="Chernyh N.A."/>
        </authorList>
    </citation>
    <scope>NUCLEOTIDE SEQUENCE [LARGE SCALE GENOMIC DNA]</scope>
    <source>
        <strain evidence="1 2">3127-1</strain>
    </source>
</reference>
<dbReference type="KEGG" id="taci:TDSAC_0910"/>
<name>A0A2R4W0D6_THEAF</name>
<dbReference type="AlphaFoldDB" id="A0A2R4W0D6"/>
<sequence>MAILDSTVGGDKIAPVIEKWIEKGREEGMIIDAQDLLLDIIEAKFDKVPGDIKLLMKKNKR</sequence>
<gene>
    <name evidence="1" type="ORF">TDSAC_0910</name>
</gene>
<protein>
    <submittedName>
        <fullName evidence="1">Uncharacterized protein</fullName>
    </submittedName>
</protein>
<proteinExistence type="predicted"/>
<evidence type="ECO:0000313" key="2">
    <source>
        <dbReference type="Proteomes" id="UP000244792"/>
    </source>
</evidence>
<organism evidence="1 2">
    <name type="scientific">Thermodesulfobium acidiphilum</name>
    <dbReference type="NCBI Taxonomy" id="1794699"/>
    <lineage>
        <taxon>Bacteria</taxon>
        <taxon>Pseudomonadati</taxon>
        <taxon>Thermodesulfobiota</taxon>
        <taxon>Thermodesulfobiia</taxon>
        <taxon>Thermodesulfobiales</taxon>
        <taxon>Thermodesulfobiaceae</taxon>
        <taxon>Thermodesulfobium</taxon>
    </lineage>
</organism>
<dbReference type="EMBL" id="CP020921">
    <property type="protein sequence ID" value="AWB10267.1"/>
    <property type="molecule type" value="Genomic_DNA"/>
</dbReference>
<dbReference type="Proteomes" id="UP000244792">
    <property type="component" value="Chromosome"/>
</dbReference>
<accession>A0A2R4W0D6</accession>
<keyword evidence="2" id="KW-1185">Reference proteome</keyword>
<evidence type="ECO:0000313" key="1">
    <source>
        <dbReference type="EMBL" id="AWB10267.1"/>
    </source>
</evidence>